<dbReference type="InterPro" id="IPR006797">
    <property type="entry name" value="PRELI/MSF1_dom"/>
</dbReference>
<dbReference type="PROSITE" id="PS50904">
    <property type="entry name" value="PRELI_MSF1"/>
    <property type="match status" value="1"/>
</dbReference>
<dbReference type="PANTHER" id="PTHR11158">
    <property type="entry name" value="MSF1/PX19 RELATED"/>
    <property type="match status" value="1"/>
</dbReference>
<dbReference type="OMA" id="YCPWNEK"/>
<dbReference type="STRING" id="1344416.A0A139A4I6"/>
<organism evidence="2 3">
    <name type="scientific">Gonapodya prolifera (strain JEL478)</name>
    <name type="common">Monoblepharis prolifera</name>
    <dbReference type="NCBI Taxonomy" id="1344416"/>
    <lineage>
        <taxon>Eukaryota</taxon>
        <taxon>Fungi</taxon>
        <taxon>Fungi incertae sedis</taxon>
        <taxon>Chytridiomycota</taxon>
        <taxon>Chytridiomycota incertae sedis</taxon>
        <taxon>Monoblepharidomycetes</taxon>
        <taxon>Monoblepharidales</taxon>
        <taxon>Gonapodyaceae</taxon>
        <taxon>Gonapodya</taxon>
    </lineage>
</organism>
<dbReference type="EMBL" id="KQ965800">
    <property type="protein sequence ID" value="KXS11508.1"/>
    <property type="molecule type" value="Genomic_DNA"/>
</dbReference>
<dbReference type="GO" id="GO:0005758">
    <property type="term" value="C:mitochondrial intermembrane space"/>
    <property type="evidence" value="ECO:0007669"/>
    <property type="project" value="InterPro"/>
</dbReference>
<dbReference type="Pfam" id="PF04707">
    <property type="entry name" value="PRELI"/>
    <property type="match status" value="1"/>
</dbReference>
<dbReference type="InterPro" id="IPR037365">
    <property type="entry name" value="Slowmo/Ups"/>
</dbReference>
<evidence type="ECO:0000259" key="1">
    <source>
        <dbReference type="PROSITE" id="PS50904"/>
    </source>
</evidence>
<feature type="non-terminal residue" evidence="2">
    <location>
        <position position="182"/>
    </location>
</feature>
<sequence>MKFFTTTNSYDQPWAQVTAAHWQKYPNDISKHVIAVDTISRTVDPVTGVLRTERLLTSQQPIPALVRRIFSAFSSSSSDSSSPHSSDVAYALEVSEVDPRTQQCTCYSVNLTFCNIMRVRERLRFATDDVNLGSTIFEQSAEVTATGALKRFAGYVEDFSISRFASNAALGRQGLQQVLDRL</sequence>
<keyword evidence="3" id="KW-1185">Reference proteome</keyword>
<proteinExistence type="predicted"/>
<accession>A0A139A4I6</accession>
<name>A0A139A4I6_GONPJ</name>
<protein>
    <submittedName>
        <fullName evidence="2">MSF1-domain-containing protein</fullName>
    </submittedName>
</protein>
<evidence type="ECO:0000313" key="3">
    <source>
        <dbReference type="Proteomes" id="UP000070544"/>
    </source>
</evidence>
<feature type="domain" description="PRELI/MSF1" evidence="1">
    <location>
        <begin position="1"/>
        <end position="182"/>
    </location>
</feature>
<evidence type="ECO:0000313" key="2">
    <source>
        <dbReference type="EMBL" id="KXS11508.1"/>
    </source>
</evidence>
<dbReference type="AlphaFoldDB" id="A0A139A4I6"/>
<dbReference type="Proteomes" id="UP000070544">
    <property type="component" value="Unassembled WGS sequence"/>
</dbReference>
<reference evidence="2 3" key="1">
    <citation type="journal article" date="2015" name="Genome Biol. Evol.">
        <title>Phylogenomic analyses indicate that early fungi evolved digesting cell walls of algal ancestors of land plants.</title>
        <authorList>
            <person name="Chang Y."/>
            <person name="Wang S."/>
            <person name="Sekimoto S."/>
            <person name="Aerts A.L."/>
            <person name="Choi C."/>
            <person name="Clum A."/>
            <person name="LaButti K.M."/>
            <person name="Lindquist E.A."/>
            <person name="Yee Ngan C."/>
            <person name="Ohm R.A."/>
            <person name="Salamov A.A."/>
            <person name="Grigoriev I.V."/>
            <person name="Spatafora J.W."/>
            <person name="Berbee M.L."/>
        </authorList>
    </citation>
    <scope>NUCLEOTIDE SEQUENCE [LARGE SCALE GENOMIC DNA]</scope>
    <source>
        <strain evidence="2 3">JEL478</strain>
    </source>
</reference>
<gene>
    <name evidence="2" type="ORF">M427DRAFT_85264</name>
</gene>
<dbReference type="OrthoDB" id="407630at2759"/>